<dbReference type="EMBL" id="HG316463">
    <property type="protein sequence ID" value="CDF91298.1"/>
    <property type="molecule type" value="Genomic_DNA"/>
</dbReference>
<evidence type="ECO:0000313" key="2">
    <source>
        <dbReference type="Proteomes" id="UP000019375"/>
    </source>
</evidence>
<accession>A0A8J2XAB8</accession>
<name>A0A8J2XAB8_ZYGB2</name>
<dbReference type="Proteomes" id="UP000019375">
    <property type="component" value="Unassembled WGS sequence"/>
</dbReference>
<evidence type="ECO:0000313" key="1">
    <source>
        <dbReference type="EMBL" id="CDF91298.1"/>
    </source>
</evidence>
<keyword evidence="2" id="KW-1185">Reference proteome</keyword>
<dbReference type="AlphaFoldDB" id="A0A8J2XAB8"/>
<reference evidence="2" key="1">
    <citation type="journal article" date="2013" name="Genome Announc.">
        <title>Genome sequence of the food spoilage yeast Zygosaccharomyces bailii CLIB 213(T).</title>
        <authorList>
            <person name="Galeote V."/>
            <person name="Bigey F."/>
            <person name="Devillers H."/>
            <person name="Neuveglise C."/>
            <person name="Dequin S."/>
        </authorList>
    </citation>
    <scope>NUCLEOTIDE SEQUENCE [LARGE SCALE GENOMIC DNA]</scope>
    <source>
        <strain evidence="2">CLIB 213 / ATCC 58445 / CBS 680 / CCRC 21525 / NBRC 1098 / NCYC 1416 / NRRL Y-2227</strain>
    </source>
</reference>
<protein>
    <submittedName>
        <fullName evidence="1">ZYBA0S10-04170g1_1</fullName>
    </submittedName>
</protein>
<proteinExistence type="predicted"/>
<sequence>MLTHPQDNHTAQEAVRLEGEYLALLDRLAQQQLEYNDTLKSNSPLTVREVLEMERNGQLR</sequence>
<organism evidence="1 2">
    <name type="scientific">Zygosaccharomyces bailii (strain CLIB 213 / ATCC 58445 / CBS 680 / BCRC 21525 / NBRC 1098 / NCYC 1416 / NRRL Y-2227)</name>
    <dbReference type="NCBI Taxonomy" id="1333698"/>
    <lineage>
        <taxon>Eukaryota</taxon>
        <taxon>Fungi</taxon>
        <taxon>Dikarya</taxon>
        <taxon>Ascomycota</taxon>
        <taxon>Saccharomycotina</taxon>
        <taxon>Saccharomycetes</taxon>
        <taxon>Saccharomycetales</taxon>
        <taxon>Saccharomycetaceae</taxon>
        <taxon>Zygosaccharomyces</taxon>
    </lineage>
</organism>
<gene>
    <name evidence="1" type="ORF">BN860_04170g</name>
</gene>